<dbReference type="EMBL" id="CP155620">
    <property type="protein sequence ID" value="XBJ29759.1"/>
    <property type="molecule type" value="Genomic_DNA"/>
</dbReference>
<proteinExistence type="predicted"/>
<organism evidence="1">
    <name type="scientific">Campylobacter sp. CCS1377</name>
    <dbReference type="NCBI Taxonomy" id="3158229"/>
    <lineage>
        <taxon>Bacteria</taxon>
        <taxon>Pseudomonadati</taxon>
        <taxon>Campylobacterota</taxon>
        <taxon>Epsilonproteobacteria</taxon>
        <taxon>Campylobacterales</taxon>
        <taxon>Campylobacteraceae</taxon>
        <taxon>Campylobacter</taxon>
    </lineage>
</organism>
<reference evidence="1" key="1">
    <citation type="submission" date="2024-05" db="EMBL/GenBank/DDBJ databases">
        <title>Campylobacter coli isolated from environmental waters in Slovenia.</title>
        <authorList>
            <person name="Zautner A.E."/>
            <person name="Bunk B."/>
            <person name="Riedel T."/>
            <person name="Sproeer C."/>
        </authorList>
    </citation>
    <scope>NUCLEOTIDE SEQUENCE</scope>
    <source>
        <strain evidence="1">CCS1377</strain>
    </source>
</reference>
<gene>
    <name evidence="1" type="ORF">AAH949_02680</name>
</gene>
<evidence type="ECO:0000313" key="1">
    <source>
        <dbReference type="EMBL" id="XBJ29759.1"/>
    </source>
</evidence>
<name>A0AAU7EA45_9BACT</name>
<sequence length="153" mass="17655">MRNQILDAVRVAKTHKEVVKNLKNIKISDKGQSKIFKNALNEYIKVNNEQNSKLKNALIKEGVIKGNGFFMDKPDISKNELKFVGKNGKEYIIDKTVRNEWMKTFNLKSIDDDYIPKLPNEIKTALNGKDIKLTKGSLLKLIEKDRIKYIPHI</sequence>
<dbReference type="RefSeq" id="WP_348518905.1">
    <property type="nucleotide sequence ID" value="NZ_CP155620.1"/>
</dbReference>
<accession>A0AAU7EA45</accession>
<dbReference type="AlphaFoldDB" id="A0AAU7EA45"/>
<protein>
    <submittedName>
        <fullName evidence="1">Uncharacterized protein</fullName>
    </submittedName>
</protein>